<dbReference type="EMBL" id="JAATJB010000009">
    <property type="protein sequence ID" value="NJB98594.1"/>
    <property type="molecule type" value="Genomic_DNA"/>
</dbReference>
<evidence type="ECO:0000313" key="2">
    <source>
        <dbReference type="Proteomes" id="UP000531251"/>
    </source>
</evidence>
<dbReference type="Pfam" id="PF11655">
    <property type="entry name" value="DUF2589"/>
    <property type="match status" value="1"/>
</dbReference>
<dbReference type="InterPro" id="IPR024510">
    <property type="entry name" value="DUF2589"/>
</dbReference>
<organism evidence="1 2">
    <name type="scientific">Sphingomonas trueperi</name>
    <dbReference type="NCBI Taxonomy" id="53317"/>
    <lineage>
        <taxon>Bacteria</taxon>
        <taxon>Pseudomonadati</taxon>
        <taxon>Pseudomonadota</taxon>
        <taxon>Alphaproteobacteria</taxon>
        <taxon>Sphingomonadales</taxon>
        <taxon>Sphingomonadaceae</taxon>
        <taxon>Sphingomonas</taxon>
    </lineage>
</organism>
<comment type="caution">
    <text evidence="1">The sequence shown here is derived from an EMBL/GenBank/DDBJ whole genome shotgun (WGS) entry which is preliminary data.</text>
</comment>
<evidence type="ECO:0008006" key="3">
    <source>
        <dbReference type="Google" id="ProtNLM"/>
    </source>
</evidence>
<gene>
    <name evidence="1" type="ORF">GGR89_002927</name>
</gene>
<reference evidence="1 2" key="1">
    <citation type="submission" date="2020-03" db="EMBL/GenBank/DDBJ databases">
        <title>Genomic Encyclopedia of Type Strains, Phase IV (KMG-IV): sequencing the most valuable type-strain genomes for metagenomic binning, comparative biology and taxonomic classification.</title>
        <authorList>
            <person name="Goeker M."/>
        </authorList>
    </citation>
    <scope>NUCLEOTIDE SEQUENCE [LARGE SCALE GENOMIC DNA]</scope>
    <source>
        <strain evidence="1 2">DSM 7225</strain>
    </source>
</reference>
<protein>
    <recommendedName>
        <fullName evidence="3">DUF2589 domain-containing protein</fullName>
    </recommendedName>
</protein>
<dbReference type="AlphaFoldDB" id="A0A7X5Y071"/>
<dbReference type="RefSeq" id="WP_164521786.1">
    <property type="nucleotide sequence ID" value="NZ_BAAADY010000011.1"/>
</dbReference>
<name>A0A7X5Y071_9SPHN</name>
<keyword evidence="2" id="KW-1185">Reference proteome</keyword>
<proteinExistence type="predicted"/>
<accession>A0A7X5Y071</accession>
<sequence length="197" mass="20635">MLDLSALVSAILVGTSQAEEALQEANYRMFSEYFVMPASTEDAKRLLREAAERAANLPEDADAEDVRATASALAAASAALEGNTGALQPRTVAIDYPAVTKDGTAVHTVHVPLIALVPFSGVQLSRMVFRADLDVQDKGDALKVGFVHAGSESAKEAGGATTSNASLEIVVEGNQAPDGLRKVIEGYERALRAQIPG</sequence>
<dbReference type="Proteomes" id="UP000531251">
    <property type="component" value="Unassembled WGS sequence"/>
</dbReference>
<evidence type="ECO:0000313" key="1">
    <source>
        <dbReference type="EMBL" id="NJB98594.1"/>
    </source>
</evidence>